<dbReference type="InterPro" id="IPR021109">
    <property type="entry name" value="Peptidase_aspartic_dom_sf"/>
</dbReference>
<dbReference type="Pfam" id="PF13650">
    <property type="entry name" value="Asp_protease_2"/>
    <property type="match status" value="2"/>
</dbReference>
<evidence type="ECO:0000256" key="1">
    <source>
        <dbReference type="ARBA" id="ARBA00022801"/>
    </source>
</evidence>
<protein>
    <recommendedName>
        <fullName evidence="3">Peptidase A2 domain-containing protein</fullName>
    </recommendedName>
</protein>
<organism evidence="4 5">
    <name type="scientific">Sphingomonas aracearum</name>
    <dbReference type="NCBI Taxonomy" id="2283317"/>
    <lineage>
        <taxon>Bacteria</taxon>
        <taxon>Pseudomonadati</taxon>
        <taxon>Pseudomonadota</taxon>
        <taxon>Alphaproteobacteria</taxon>
        <taxon>Sphingomonadales</taxon>
        <taxon>Sphingomonadaceae</taxon>
        <taxon>Sphingomonas</taxon>
    </lineage>
</organism>
<dbReference type="RefSeq" id="WP_114686831.1">
    <property type="nucleotide sequence ID" value="NZ_QQNB01000001.1"/>
</dbReference>
<accession>A0A369W597</accession>
<dbReference type="Gene3D" id="2.40.70.10">
    <property type="entry name" value="Acid Proteases"/>
    <property type="match status" value="2"/>
</dbReference>
<dbReference type="InterPro" id="IPR034122">
    <property type="entry name" value="Retropepsin-like_bacterial"/>
</dbReference>
<keyword evidence="1" id="KW-0378">Hydrolase</keyword>
<dbReference type="PROSITE" id="PS00141">
    <property type="entry name" value="ASP_PROTEASE"/>
    <property type="match status" value="1"/>
</dbReference>
<evidence type="ECO:0000259" key="3">
    <source>
        <dbReference type="PROSITE" id="PS50175"/>
    </source>
</evidence>
<dbReference type="EMBL" id="QQNB01000001">
    <property type="protein sequence ID" value="RDE07251.1"/>
    <property type="molecule type" value="Genomic_DNA"/>
</dbReference>
<keyword evidence="2" id="KW-0732">Signal</keyword>
<name>A0A369W597_9SPHN</name>
<keyword evidence="5" id="KW-1185">Reference proteome</keyword>
<evidence type="ECO:0000313" key="4">
    <source>
        <dbReference type="EMBL" id="RDE07251.1"/>
    </source>
</evidence>
<dbReference type="GO" id="GO:0004190">
    <property type="term" value="F:aspartic-type endopeptidase activity"/>
    <property type="evidence" value="ECO:0007669"/>
    <property type="project" value="InterPro"/>
</dbReference>
<evidence type="ECO:0000313" key="5">
    <source>
        <dbReference type="Proteomes" id="UP000253918"/>
    </source>
</evidence>
<dbReference type="AlphaFoldDB" id="A0A369W597"/>
<evidence type="ECO:0000256" key="2">
    <source>
        <dbReference type="SAM" id="SignalP"/>
    </source>
</evidence>
<dbReference type="GO" id="GO:0006508">
    <property type="term" value="P:proteolysis"/>
    <property type="evidence" value="ECO:0007669"/>
    <property type="project" value="InterPro"/>
</dbReference>
<gene>
    <name evidence="4" type="ORF">DVW87_06380</name>
</gene>
<dbReference type="InterPro" id="IPR001969">
    <property type="entry name" value="Aspartic_peptidase_AS"/>
</dbReference>
<feature type="chain" id="PRO_5016695042" description="Peptidase A2 domain-containing protein" evidence="2">
    <location>
        <begin position="21"/>
        <end position="327"/>
    </location>
</feature>
<dbReference type="SUPFAM" id="SSF50630">
    <property type="entry name" value="Acid proteases"/>
    <property type="match status" value="2"/>
</dbReference>
<dbReference type="PROSITE" id="PS50175">
    <property type="entry name" value="ASP_PROT_RETROV"/>
    <property type="match status" value="1"/>
</dbReference>
<feature type="domain" description="Peptidase A2" evidence="3">
    <location>
        <begin position="59"/>
        <end position="97"/>
    </location>
</feature>
<dbReference type="CDD" id="cd05483">
    <property type="entry name" value="retropepsin_like_bacteria"/>
    <property type="match status" value="1"/>
</dbReference>
<reference evidence="4 5" key="1">
    <citation type="submission" date="2018-07" db="EMBL/GenBank/DDBJ databases">
        <title>a novel species of Sphingomonas isolated from the rhizosphere soil of Araceae plant.</title>
        <authorList>
            <person name="Zhiyong W."/>
            <person name="Qinglan Z."/>
            <person name="Zhiwei F."/>
            <person name="Ding X."/>
            <person name="Gejiao W."/>
            <person name="Shixue Z."/>
        </authorList>
    </citation>
    <scope>NUCLEOTIDE SEQUENCE [LARGE SCALE GENOMIC DNA]</scope>
    <source>
        <strain evidence="4 5">WZY 27</strain>
    </source>
</reference>
<sequence>MERMRPALAAALLMAAVPLAAQQEAPPPAAPPAPTAFTQLGDAADRMTVPVRVAGAGPFDFIIDTGAERSVLSRELAAELGLPAGRQVNMTAMIGSGPVETVIVPTLAVSARDWVDLAARRIEAPVLARANLGAAGMLGIDALQGQSLTLDLARDTMQLTPTPPRRRVARRADEIVVRAKSLYGQLIVTDASWRGKRIRVIVDTGSPVTIANAALRRLARKPPASLGPVEFLAVNGERLFGDMAVLNDLQIGGVALGGAAVAFAEATPFARFGLTDTPALLLGMNTLRMFRQVTVDFTNREIRFSLPRPANAANVCGALNIRCSRFL</sequence>
<feature type="signal peptide" evidence="2">
    <location>
        <begin position="1"/>
        <end position="20"/>
    </location>
</feature>
<dbReference type="Proteomes" id="UP000253918">
    <property type="component" value="Unassembled WGS sequence"/>
</dbReference>
<comment type="caution">
    <text evidence="4">The sequence shown here is derived from an EMBL/GenBank/DDBJ whole genome shotgun (WGS) entry which is preliminary data.</text>
</comment>
<proteinExistence type="predicted"/>
<dbReference type="OrthoDB" id="107347at2"/>
<dbReference type="InterPro" id="IPR001995">
    <property type="entry name" value="Peptidase_A2_cat"/>
</dbReference>